<keyword evidence="3" id="KW-1185">Reference proteome</keyword>
<comment type="caution">
    <text evidence="2">The sequence shown here is derived from an EMBL/GenBank/DDBJ whole genome shotgun (WGS) entry which is preliminary data.</text>
</comment>
<feature type="region of interest" description="Disordered" evidence="1">
    <location>
        <begin position="410"/>
        <end position="443"/>
    </location>
</feature>
<dbReference type="OrthoDB" id="4869601at2759"/>
<feature type="compositionally biased region" description="Basic and acidic residues" evidence="1">
    <location>
        <begin position="316"/>
        <end position="325"/>
    </location>
</feature>
<evidence type="ECO:0000313" key="2">
    <source>
        <dbReference type="EMBL" id="KZZ90283.1"/>
    </source>
</evidence>
<feature type="compositionally biased region" description="Basic residues" evidence="1">
    <location>
        <begin position="423"/>
        <end position="435"/>
    </location>
</feature>
<gene>
    <name evidence="2" type="ORF">AAL_07384</name>
</gene>
<proteinExistence type="predicted"/>
<evidence type="ECO:0000256" key="1">
    <source>
        <dbReference type="SAM" id="MobiDB-lite"/>
    </source>
</evidence>
<organism evidence="2 3">
    <name type="scientific">Moelleriella libera RCEF 2490</name>
    <dbReference type="NCBI Taxonomy" id="1081109"/>
    <lineage>
        <taxon>Eukaryota</taxon>
        <taxon>Fungi</taxon>
        <taxon>Dikarya</taxon>
        <taxon>Ascomycota</taxon>
        <taxon>Pezizomycotina</taxon>
        <taxon>Sordariomycetes</taxon>
        <taxon>Hypocreomycetidae</taxon>
        <taxon>Hypocreales</taxon>
        <taxon>Clavicipitaceae</taxon>
        <taxon>Moelleriella</taxon>
    </lineage>
</organism>
<dbReference type="EMBL" id="AZGY01000022">
    <property type="protein sequence ID" value="KZZ90283.1"/>
    <property type="molecule type" value="Genomic_DNA"/>
</dbReference>
<accession>A0A162I980</accession>
<feature type="region of interest" description="Disordered" evidence="1">
    <location>
        <begin position="316"/>
        <end position="375"/>
    </location>
</feature>
<dbReference type="Proteomes" id="UP000078544">
    <property type="component" value="Unassembled WGS sequence"/>
</dbReference>
<sequence length="443" mass="51155">MPCPGSATVLEKYKAVLDLPLNEEEEDQMIARNLSLYSPGRRYRLEAKAEWNRISDLISTYYFSNPNLAAYLELPEYRQRNDTIARHLIRKRWEKLGVWNSDWGIPGRGYKQPNDDTEGWVWSWDRNSDGDKTRPDLRTVRKHAVQPVRRAQELRRNLSRGDYAPVPPRSCLNADSSPSQAQSFITSRPWFINMVEREEEFQRSNRLRNEEDANYGFDIPYSQIVYDRWKERGDCNGQNLVAGWKWQHESPSPEPEDLTPLTTMEMDFSPFEVDALENIRPLTPSTPPRALPSPKWDDGPFAQMYQERLAREQMVAEEKDLRIRDTTAGSLRSRPQARPQRRRKDTNTDPAPTLRRSARIAAQNSSKPNPAPTLRRGLRIATKGSDRQAPDSAQLTGRVIRKRREALGVAPLGVAKTQTKRSYPTKKKTTNRRQKLGKENSSL</sequence>
<reference evidence="2 3" key="1">
    <citation type="journal article" date="2016" name="Genome Biol. Evol.">
        <title>Divergent and convergent evolution of fungal pathogenicity.</title>
        <authorList>
            <person name="Shang Y."/>
            <person name="Xiao G."/>
            <person name="Zheng P."/>
            <person name="Cen K."/>
            <person name="Zhan S."/>
            <person name="Wang C."/>
        </authorList>
    </citation>
    <scope>NUCLEOTIDE SEQUENCE [LARGE SCALE GENOMIC DNA]</scope>
    <source>
        <strain evidence="2 3">RCEF 2490</strain>
    </source>
</reference>
<feature type="region of interest" description="Disordered" evidence="1">
    <location>
        <begin position="280"/>
        <end position="300"/>
    </location>
</feature>
<feature type="region of interest" description="Disordered" evidence="1">
    <location>
        <begin position="156"/>
        <end position="180"/>
    </location>
</feature>
<protein>
    <submittedName>
        <fullName evidence="2">Uncharacterized protein</fullName>
    </submittedName>
</protein>
<dbReference type="AlphaFoldDB" id="A0A162I980"/>
<evidence type="ECO:0000313" key="3">
    <source>
        <dbReference type="Proteomes" id="UP000078544"/>
    </source>
</evidence>
<name>A0A162I980_9HYPO</name>